<dbReference type="WBParaSite" id="Csp11.Scaffold630.g18690.t1">
    <property type="protein sequence ID" value="Csp11.Scaffold630.g18690.t1"/>
    <property type="gene ID" value="Csp11.Scaffold630.g18690"/>
</dbReference>
<dbReference type="InterPro" id="IPR029000">
    <property type="entry name" value="Cyclophilin-like_dom_sf"/>
</dbReference>
<dbReference type="AlphaFoldDB" id="A0A1I7URR8"/>
<dbReference type="GO" id="GO:0016018">
    <property type="term" value="F:cyclosporin A binding"/>
    <property type="evidence" value="ECO:0007669"/>
    <property type="project" value="TreeGrafter"/>
</dbReference>
<evidence type="ECO:0000256" key="1">
    <source>
        <dbReference type="SAM" id="MobiDB-lite"/>
    </source>
</evidence>
<name>A0A1I7URR8_9PELO</name>
<dbReference type="PROSITE" id="PS50072">
    <property type="entry name" value="CSA_PPIASE_2"/>
    <property type="match status" value="1"/>
</dbReference>
<evidence type="ECO:0000259" key="2">
    <source>
        <dbReference type="PROSITE" id="PS50072"/>
    </source>
</evidence>
<dbReference type="Pfam" id="PF00160">
    <property type="entry name" value="Pro_isomerase"/>
    <property type="match status" value="1"/>
</dbReference>
<evidence type="ECO:0000313" key="4">
    <source>
        <dbReference type="WBParaSite" id="Csp11.Scaffold630.g18690.t1"/>
    </source>
</evidence>
<dbReference type="Proteomes" id="UP000095282">
    <property type="component" value="Unplaced"/>
</dbReference>
<evidence type="ECO:0000313" key="3">
    <source>
        <dbReference type="Proteomes" id="UP000095282"/>
    </source>
</evidence>
<dbReference type="PANTHER" id="PTHR11071:SF561">
    <property type="entry name" value="PEPTIDYL-PROLYL CIS-TRANS ISOMERASE D-RELATED"/>
    <property type="match status" value="1"/>
</dbReference>
<dbReference type="GO" id="GO:0005737">
    <property type="term" value="C:cytoplasm"/>
    <property type="evidence" value="ECO:0007669"/>
    <property type="project" value="TreeGrafter"/>
</dbReference>
<dbReference type="STRING" id="1561998.A0A1I7URR8"/>
<sequence length="324" mass="36369">MEQEEPGRTDGAVGVKEAVGAAVEEAQGYSSESEESVFSMSDSVHYTDSELDSEDECTDENCTVCAPRAAPQEEEKVAADPPRRLTMEELHRVQKCMRPLSSINYGPYRIFFDIEVDRDFLGRIIIHLSNEEPRCRNNIDKLCKGTLARRNNLKMHFTGTSIHRMVDGKFLEGGVLKPLRPRRAESLYDEKPVLENECYDSYITVASKNVDDDYNGARFLFTTTATVKHYDEDHIPIGCVVSGTDVIDALARLPCDDDGFFIPDITIAHCGSIKKTREEQWQVGKYEKSPKNAKNCYPYKTHDRIRKAASRNGFLGGGMGTGSF</sequence>
<dbReference type="PANTHER" id="PTHR11071">
    <property type="entry name" value="PEPTIDYL-PROLYL CIS-TRANS ISOMERASE"/>
    <property type="match status" value="1"/>
</dbReference>
<proteinExistence type="predicted"/>
<feature type="region of interest" description="Disordered" evidence="1">
    <location>
        <begin position="25"/>
        <end position="54"/>
    </location>
</feature>
<dbReference type="GO" id="GO:0003755">
    <property type="term" value="F:peptidyl-prolyl cis-trans isomerase activity"/>
    <property type="evidence" value="ECO:0007669"/>
    <property type="project" value="InterPro"/>
</dbReference>
<accession>A0A1I7URR8</accession>
<keyword evidence="3" id="KW-1185">Reference proteome</keyword>
<protein>
    <submittedName>
        <fullName evidence="4">PPIase cyclophilin-type domain-containing protein</fullName>
    </submittedName>
</protein>
<dbReference type="GO" id="GO:0006457">
    <property type="term" value="P:protein folding"/>
    <property type="evidence" value="ECO:0007669"/>
    <property type="project" value="TreeGrafter"/>
</dbReference>
<dbReference type="InterPro" id="IPR002130">
    <property type="entry name" value="Cyclophilin-type_PPIase_dom"/>
</dbReference>
<dbReference type="SUPFAM" id="SSF50891">
    <property type="entry name" value="Cyclophilin-like"/>
    <property type="match status" value="1"/>
</dbReference>
<reference evidence="4" key="1">
    <citation type="submission" date="2016-11" db="UniProtKB">
        <authorList>
            <consortium name="WormBaseParasite"/>
        </authorList>
    </citation>
    <scope>IDENTIFICATION</scope>
</reference>
<organism evidence="3 4">
    <name type="scientific">Caenorhabditis tropicalis</name>
    <dbReference type="NCBI Taxonomy" id="1561998"/>
    <lineage>
        <taxon>Eukaryota</taxon>
        <taxon>Metazoa</taxon>
        <taxon>Ecdysozoa</taxon>
        <taxon>Nematoda</taxon>
        <taxon>Chromadorea</taxon>
        <taxon>Rhabditida</taxon>
        <taxon>Rhabditina</taxon>
        <taxon>Rhabditomorpha</taxon>
        <taxon>Rhabditoidea</taxon>
        <taxon>Rhabditidae</taxon>
        <taxon>Peloderinae</taxon>
        <taxon>Caenorhabditis</taxon>
    </lineage>
</organism>
<dbReference type="eggNOG" id="KOG0865">
    <property type="taxonomic scope" value="Eukaryota"/>
</dbReference>
<dbReference type="Gene3D" id="2.40.100.10">
    <property type="entry name" value="Cyclophilin-like"/>
    <property type="match status" value="1"/>
</dbReference>
<feature type="domain" description="PPIase cyclophilin-type" evidence="2">
    <location>
        <begin position="111"/>
        <end position="272"/>
    </location>
</feature>